<evidence type="ECO:0000256" key="4">
    <source>
        <dbReference type="ARBA" id="ARBA00022475"/>
    </source>
</evidence>
<evidence type="ECO:0000256" key="1">
    <source>
        <dbReference type="ARBA" id="ARBA00004236"/>
    </source>
</evidence>
<keyword evidence="6 10" id="KW-0067">ATP-binding</keyword>
<evidence type="ECO:0000256" key="3">
    <source>
        <dbReference type="ARBA" id="ARBA00022448"/>
    </source>
</evidence>
<dbReference type="InterPro" id="IPR015856">
    <property type="entry name" value="ABC_transpr_CbiO/EcfA_su"/>
</dbReference>
<dbReference type="Pfam" id="PF00005">
    <property type="entry name" value="ABC_tran"/>
    <property type="match status" value="1"/>
</dbReference>
<evidence type="ECO:0000313" key="11">
    <source>
        <dbReference type="Proteomes" id="UP000310263"/>
    </source>
</evidence>
<dbReference type="PANTHER" id="PTHR43553">
    <property type="entry name" value="HEAVY METAL TRANSPORTER"/>
    <property type="match status" value="1"/>
</dbReference>
<feature type="domain" description="ABC transporter" evidence="9">
    <location>
        <begin position="10"/>
        <end position="248"/>
    </location>
</feature>
<keyword evidence="7" id="KW-1278">Translocase</keyword>
<name>A0A4S2F2V0_9ACTN</name>
<dbReference type="SUPFAM" id="SSF52540">
    <property type="entry name" value="P-loop containing nucleoside triphosphate hydrolases"/>
    <property type="match status" value="1"/>
</dbReference>
<keyword evidence="8" id="KW-0472">Membrane</keyword>
<dbReference type="InterPro" id="IPR003439">
    <property type="entry name" value="ABC_transporter-like_ATP-bd"/>
</dbReference>
<gene>
    <name evidence="10" type="ORF">E5334_04740</name>
</gene>
<evidence type="ECO:0000256" key="6">
    <source>
        <dbReference type="ARBA" id="ARBA00022840"/>
    </source>
</evidence>
<keyword evidence="5" id="KW-0547">Nucleotide-binding</keyword>
<dbReference type="PROSITE" id="PS50893">
    <property type="entry name" value="ABC_TRANSPORTER_2"/>
    <property type="match status" value="1"/>
</dbReference>
<dbReference type="EMBL" id="SRYE01000002">
    <property type="protein sequence ID" value="TGY62712.1"/>
    <property type="molecule type" value="Genomic_DNA"/>
</dbReference>
<dbReference type="AlphaFoldDB" id="A0A4S2F2V0"/>
<dbReference type="GO" id="GO:0043190">
    <property type="term" value="C:ATP-binding cassette (ABC) transporter complex"/>
    <property type="evidence" value="ECO:0007669"/>
    <property type="project" value="TreeGrafter"/>
</dbReference>
<dbReference type="InterPro" id="IPR017871">
    <property type="entry name" value="ABC_transporter-like_CS"/>
</dbReference>
<dbReference type="PROSITE" id="PS00211">
    <property type="entry name" value="ABC_TRANSPORTER_1"/>
    <property type="match status" value="1"/>
</dbReference>
<evidence type="ECO:0000256" key="7">
    <source>
        <dbReference type="ARBA" id="ARBA00022967"/>
    </source>
</evidence>
<evidence type="ECO:0000313" key="10">
    <source>
        <dbReference type="EMBL" id="TGY62712.1"/>
    </source>
</evidence>
<dbReference type="GO" id="GO:0005524">
    <property type="term" value="F:ATP binding"/>
    <property type="evidence" value="ECO:0007669"/>
    <property type="project" value="UniProtKB-KW"/>
</dbReference>
<comment type="caution">
    <text evidence="10">The sequence shown here is derived from an EMBL/GenBank/DDBJ whole genome shotgun (WGS) entry which is preliminary data.</text>
</comment>
<keyword evidence="4" id="KW-1003">Cell membrane</keyword>
<dbReference type="RefSeq" id="WP_136012440.1">
    <property type="nucleotide sequence ID" value="NZ_SRYE01000002.1"/>
</dbReference>
<dbReference type="Gene3D" id="3.40.50.300">
    <property type="entry name" value="P-loop containing nucleotide triphosphate hydrolases"/>
    <property type="match status" value="1"/>
</dbReference>
<sequence length="284" mass="29502">MSPREDLQVARVTHVRFSYDGGATWALDDVSLSVEAGERLCLLGANGSGKSTLARLLAGILAPDEGAVELMGRTCFVDGVPDGEAYQQARDRSAMVFQTPEDAILTTRVDQDVAFGPENLGWDPAAIDQAVDDALEATHLETLASQDPTRLSGGQQQRVAIAGALACDPALLVLDEPGARLDVEGRRQVAATLASLGAPHACVLVTHSMDEAAAADRIIVLSRGKIALQGAPEQVLTQASRLASFSLEPPFATSLALALARSGMPVSPTVSPATLLDQLAGGAS</sequence>
<dbReference type="FunFam" id="3.40.50.300:FF:000224">
    <property type="entry name" value="Energy-coupling factor transporter ATP-binding protein EcfA"/>
    <property type="match status" value="1"/>
</dbReference>
<proteinExistence type="inferred from homology"/>
<accession>A0A4S2F2V0</accession>
<dbReference type="GO" id="GO:0042626">
    <property type="term" value="F:ATPase-coupled transmembrane transporter activity"/>
    <property type="evidence" value="ECO:0007669"/>
    <property type="project" value="TreeGrafter"/>
</dbReference>
<evidence type="ECO:0000256" key="8">
    <source>
        <dbReference type="ARBA" id="ARBA00023136"/>
    </source>
</evidence>
<dbReference type="InterPro" id="IPR027417">
    <property type="entry name" value="P-loop_NTPase"/>
</dbReference>
<dbReference type="PANTHER" id="PTHR43553:SF24">
    <property type="entry name" value="ENERGY-COUPLING FACTOR TRANSPORTER ATP-BINDING PROTEIN ECFA1"/>
    <property type="match status" value="1"/>
</dbReference>
<protein>
    <submittedName>
        <fullName evidence="10">ATP-binding cassette domain-containing protein</fullName>
    </submittedName>
</protein>
<dbReference type="GO" id="GO:0016887">
    <property type="term" value="F:ATP hydrolysis activity"/>
    <property type="evidence" value="ECO:0007669"/>
    <property type="project" value="InterPro"/>
</dbReference>
<keyword evidence="3" id="KW-0813">Transport</keyword>
<comment type="similarity">
    <text evidence="2">Belongs to the ABC transporter superfamily.</text>
</comment>
<dbReference type="InterPro" id="IPR050095">
    <property type="entry name" value="ECF_ABC_transporter_ATP-bd"/>
</dbReference>
<comment type="subcellular location">
    <subcellularLocation>
        <location evidence="1">Cell membrane</location>
    </subcellularLocation>
</comment>
<evidence type="ECO:0000256" key="5">
    <source>
        <dbReference type="ARBA" id="ARBA00022741"/>
    </source>
</evidence>
<evidence type="ECO:0000256" key="2">
    <source>
        <dbReference type="ARBA" id="ARBA00005417"/>
    </source>
</evidence>
<dbReference type="SMART" id="SM00382">
    <property type="entry name" value="AAA"/>
    <property type="match status" value="1"/>
</dbReference>
<dbReference type="CDD" id="cd03225">
    <property type="entry name" value="ABC_cobalt_CbiO_domain1"/>
    <property type="match status" value="1"/>
</dbReference>
<reference evidence="10 11" key="1">
    <citation type="submission" date="2019-04" db="EMBL/GenBank/DDBJ databases">
        <title>Microbes associate with the intestines of laboratory mice.</title>
        <authorList>
            <person name="Navarre W."/>
            <person name="Wong E."/>
            <person name="Huang K."/>
            <person name="Tropini C."/>
            <person name="Ng K."/>
            <person name="Yu B."/>
        </authorList>
    </citation>
    <scope>NUCLEOTIDE SEQUENCE [LARGE SCALE GENOMIC DNA]</scope>
    <source>
        <strain evidence="10 11">NM07_P-09</strain>
    </source>
</reference>
<evidence type="ECO:0000259" key="9">
    <source>
        <dbReference type="PROSITE" id="PS50893"/>
    </source>
</evidence>
<organism evidence="10 11">
    <name type="scientific">Muricaecibacterium torontonense</name>
    <dbReference type="NCBI Taxonomy" id="3032871"/>
    <lineage>
        <taxon>Bacteria</taxon>
        <taxon>Bacillati</taxon>
        <taxon>Actinomycetota</taxon>
        <taxon>Coriobacteriia</taxon>
        <taxon>Coriobacteriales</taxon>
        <taxon>Atopobiaceae</taxon>
        <taxon>Muricaecibacterium</taxon>
    </lineage>
</organism>
<dbReference type="OrthoDB" id="9806471at2"/>
<keyword evidence="11" id="KW-1185">Reference proteome</keyword>
<dbReference type="Proteomes" id="UP000310263">
    <property type="component" value="Unassembled WGS sequence"/>
</dbReference>
<dbReference type="InterPro" id="IPR003593">
    <property type="entry name" value="AAA+_ATPase"/>
</dbReference>